<accession>A0A4Y9ZVL0</accession>
<evidence type="ECO:0000256" key="7">
    <source>
        <dbReference type="ARBA" id="ARBA00025178"/>
    </source>
</evidence>
<dbReference type="CDD" id="cd00167">
    <property type="entry name" value="SANT"/>
    <property type="match status" value="1"/>
</dbReference>
<dbReference type="SMART" id="SM00717">
    <property type="entry name" value="SANT"/>
    <property type="match status" value="1"/>
</dbReference>
<dbReference type="PANTHER" id="PTHR46459">
    <property type="entry name" value="E1A-BINDING PROTEIN P400-RELATED"/>
    <property type="match status" value="1"/>
</dbReference>
<feature type="region of interest" description="Disordered" evidence="9">
    <location>
        <begin position="1017"/>
        <end position="1112"/>
    </location>
</feature>
<dbReference type="InterPro" id="IPR009057">
    <property type="entry name" value="Homeodomain-like_sf"/>
</dbReference>
<evidence type="ECO:0000313" key="12">
    <source>
        <dbReference type="EMBL" id="TFY77518.1"/>
    </source>
</evidence>
<feature type="compositionally biased region" description="Basic and acidic residues" evidence="9">
    <location>
        <begin position="377"/>
        <end position="401"/>
    </location>
</feature>
<feature type="region of interest" description="Disordered" evidence="9">
    <location>
        <begin position="1124"/>
        <end position="1143"/>
    </location>
</feature>
<dbReference type="InterPro" id="IPR014012">
    <property type="entry name" value="HSA_dom"/>
</dbReference>
<evidence type="ECO:0000256" key="5">
    <source>
        <dbReference type="ARBA" id="ARBA00023204"/>
    </source>
</evidence>
<evidence type="ECO:0000256" key="8">
    <source>
        <dbReference type="ARBA" id="ARBA00029670"/>
    </source>
</evidence>
<dbReference type="InterPro" id="IPR001005">
    <property type="entry name" value="SANT/Myb"/>
</dbReference>
<dbReference type="GO" id="GO:0006281">
    <property type="term" value="P:DNA repair"/>
    <property type="evidence" value="ECO:0007669"/>
    <property type="project" value="UniProtKB-KW"/>
</dbReference>
<feature type="compositionally biased region" description="Polar residues" evidence="9">
    <location>
        <begin position="245"/>
        <end position="254"/>
    </location>
</feature>
<feature type="region of interest" description="Disordered" evidence="9">
    <location>
        <begin position="602"/>
        <end position="623"/>
    </location>
</feature>
<feature type="compositionally biased region" description="Pro residues" evidence="9">
    <location>
        <begin position="274"/>
        <end position="292"/>
    </location>
</feature>
<feature type="compositionally biased region" description="Polar residues" evidence="9">
    <location>
        <begin position="707"/>
        <end position="717"/>
    </location>
</feature>
<feature type="region of interest" description="Disordered" evidence="9">
    <location>
        <begin position="551"/>
        <end position="585"/>
    </location>
</feature>
<feature type="region of interest" description="Disordered" evidence="9">
    <location>
        <begin position="776"/>
        <end position="802"/>
    </location>
</feature>
<feature type="compositionally biased region" description="Polar residues" evidence="9">
    <location>
        <begin position="669"/>
        <end position="686"/>
    </location>
</feature>
<evidence type="ECO:0000256" key="3">
    <source>
        <dbReference type="ARBA" id="ARBA00022763"/>
    </source>
</evidence>
<dbReference type="GO" id="GO:0035267">
    <property type="term" value="C:NuA4 histone acetyltransferase complex"/>
    <property type="evidence" value="ECO:0007669"/>
    <property type="project" value="TreeGrafter"/>
</dbReference>
<feature type="compositionally biased region" description="Polar residues" evidence="9">
    <location>
        <begin position="1124"/>
        <end position="1134"/>
    </location>
</feature>
<evidence type="ECO:0000256" key="1">
    <source>
        <dbReference type="ARBA" id="ARBA00004123"/>
    </source>
</evidence>
<protein>
    <recommendedName>
        <fullName evidence="8">Vacuolar import and degradation protein 21</fullName>
    </recommendedName>
</protein>
<feature type="compositionally biased region" description="Low complexity" evidence="9">
    <location>
        <begin position="130"/>
        <end position="139"/>
    </location>
</feature>
<evidence type="ECO:0000259" key="11">
    <source>
        <dbReference type="PROSITE" id="PS51204"/>
    </source>
</evidence>
<feature type="region of interest" description="Disordered" evidence="9">
    <location>
        <begin position="640"/>
        <end position="717"/>
    </location>
</feature>
<dbReference type="Proteomes" id="UP000298061">
    <property type="component" value="Unassembled WGS sequence"/>
</dbReference>
<feature type="compositionally biased region" description="Polar residues" evidence="9">
    <location>
        <begin position="1192"/>
        <end position="1211"/>
    </location>
</feature>
<feature type="compositionally biased region" description="Basic and acidic residues" evidence="9">
    <location>
        <begin position="1055"/>
        <end position="1074"/>
    </location>
</feature>
<dbReference type="SUPFAM" id="SSF46689">
    <property type="entry name" value="Homeodomain-like"/>
    <property type="match status" value="1"/>
</dbReference>
<proteinExistence type="inferred from homology"/>
<feature type="compositionally biased region" description="Low complexity" evidence="9">
    <location>
        <begin position="958"/>
        <end position="969"/>
    </location>
</feature>
<comment type="subcellular location">
    <subcellularLocation>
        <location evidence="1">Nucleus</location>
    </subcellularLocation>
</comment>
<feature type="domain" description="Myb-like" evidence="10">
    <location>
        <begin position="887"/>
        <end position="946"/>
    </location>
</feature>
<dbReference type="PROSITE" id="PS51204">
    <property type="entry name" value="HSA"/>
    <property type="match status" value="1"/>
</dbReference>
<dbReference type="Pfam" id="PF07529">
    <property type="entry name" value="HSA"/>
    <property type="match status" value="1"/>
</dbReference>
<evidence type="ECO:0000259" key="10">
    <source>
        <dbReference type="PROSITE" id="PS50090"/>
    </source>
</evidence>
<dbReference type="GO" id="GO:0006325">
    <property type="term" value="P:chromatin organization"/>
    <property type="evidence" value="ECO:0007669"/>
    <property type="project" value="UniProtKB-KW"/>
</dbReference>
<feature type="region of interest" description="Disordered" evidence="9">
    <location>
        <begin position="93"/>
        <end position="292"/>
    </location>
</feature>
<evidence type="ECO:0000256" key="6">
    <source>
        <dbReference type="ARBA" id="ARBA00023242"/>
    </source>
</evidence>
<evidence type="ECO:0000256" key="2">
    <source>
        <dbReference type="ARBA" id="ARBA00008913"/>
    </source>
</evidence>
<dbReference type="EMBL" id="SFCI01000891">
    <property type="protein sequence ID" value="TFY77518.1"/>
    <property type="molecule type" value="Genomic_DNA"/>
</dbReference>
<feature type="compositionally biased region" description="Low complexity" evidence="9">
    <location>
        <begin position="648"/>
        <end position="660"/>
    </location>
</feature>
<feature type="compositionally biased region" description="Basic and acidic residues" evidence="9">
    <location>
        <begin position="782"/>
        <end position="802"/>
    </location>
</feature>
<feature type="compositionally biased region" description="Basic residues" evidence="9">
    <location>
        <begin position="367"/>
        <end position="376"/>
    </location>
</feature>
<feature type="compositionally biased region" description="Basic and acidic residues" evidence="9">
    <location>
        <begin position="179"/>
        <end position="190"/>
    </location>
</feature>
<comment type="caution">
    <text evidence="12">The sequence shown here is derived from an EMBL/GenBank/DDBJ whole genome shotgun (WGS) entry which is preliminary data.</text>
</comment>
<reference evidence="12 13" key="1">
    <citation type="submission" date="2019-02" db="EMBL/GenBank/DDBJ databases">
        <title>Genome sequencing of the rare red list fungi Hericium alpestre (H. flagellum).</title>
        <authorList>
            <person name="Buettner E."/>
            <person name="Kellner H."/>
        </authorList>
    </citation>
    <scope>NUCLEOTIDE SEQUENCE [LARGE SCALE GENOMIC DNA]</scope>
    <source>
        <strain evidence="12 13">DSM 108284</strain>
    </source>
</reference>
<keyword evidence="3" id="KW-0227">DNA damage</keyword>
<feature type="compositionally biased region" description="Low complexity" evidence="9">
    <location>
        <begin position="219"/>
        <end position="232"/>
    </location>
</feature>
<gene>
    <name evidence="12" type="ORF">EWM64_g6494</name>
</gene>
<feature type="region of interest" description="Disordered" evidence="9">
    <location>
        <begin position="1177"/>
        <end position="1223"/>
    </location>
</feature>
<dbReference type="PANTHER" id="PTHR46459:SF1">
    <property type="entry name" value="E1A-BINDING PROTEIN P400"/>
    <property type="match status" value="1"/>
</dbReference>
<feature type="compositionally biased region" description="Low complexity" evidence="9">
    <location>
        <begin position="1268"/>
        <end position="1291"/>
    </location>
</feature>
<keyword evidence="13" id="KW-1185">Reference proteome</keyword>
<dbReference type="STRING" id="135208.A0A4Y9ZVL0"/>
<dbReference type="Gene3D" id="1.10.10.60">
    <property type="entry name" value="Homeodomain-like"/>
    <property type="match status" value="1"/>
</dbReference>
<feature type="region of interest" description="Disordered" evidence="9">
    <location>
        <begin position="949"/>
        <end position="999"/>
    </location>
</feature>
<dbReference type="SMART" id="SM00573">
    <property type="entry name" value="HSA"/>
    <property type="match status" value="1"/>
</dbReference>
<keyword evidence="5" id="KW-0234">DNA repair</keyword>
<feature type="region of interest" description="Disordered" evidence="9">
    <location>
        <begin position="1268"/>
        <end position="1301"/>
    </location>
</feature>
<name>A0A4Y9ZVL0_9AGAM</name>
<feature type="region of interest" description="Disordered" evidence="9">
    <location>
        <begin position="360"/>
        <end position="401"/>
    </location>
</feature>
<feature type="compositionally biased region" description="Acidic residues" evidence="9">
    <location>
        <begin position="256"/>
        <end position="266"/>
    </location>
</feature>
<feature type="domain" description="HSA" evidence="11">
    <location>
        <begin position="466"/>
        <end position="544"/>
    </location>
</feature>
<dbReference type="GO" id="GO:0005634">
    <property type="term" value="C:nucleus"/>
    <property type="evidence" value="ECO:0007669"/>
    <property type="project" value="UniProtKB-SubCell"/>
</dbReference>
<comment type="similarity">
    <text evidence="2">Belongs to the EAF1 family.</text>
</comment>
<feature type="compositionally biased region" description="Acidic residues" evidence="9">
    <location>
        <begin position="572"/>
        <end position="581"/>
    </location>
</feature>
<dbReference type="GO" id="GO:0003682">
    <property type="term" value="F:chromatin binding"/>
    <property type="evidence" value="ECO:0007669"/>
    <property type="project" value="TreeGrafter"/>
</dbReference>
<dbReference type="Pfam" id="PF13921">
    <property type="entry name" value="Myb_DNA-bind_6"/>
    <property type="match status" value="1"/>
</dbReference>
<evidence type="ECO:0000313" key="13">
    <source>
        <dbReference type="Proteomes" id="UP000298061"/>
    </source>
</evidence>
<organism evidence="12 13">
    <name type="scientific">Hericium alpestre</name>
    <dbReference type="NCBI Taxonomy" id="135208"/>
    <lineage>
        <taxon>Eukaryota</taxon>
        <taxon>Fungi</taxon>
        <taxon>Dikarya</taxon>
        <taxon>Basidiomycota</taxon>
        <taxon>Agaricomycotina</taxon>
        <taxon>Agaricomycetes</taxon>
        <taxon>Russulales</taxon>
        <taxon>Hericiaceae</taxon>
        <taxon>Hericium</taxon>
    </lineage>
</organism>
<comment type="function">
    <text evidence="7">Component of the NuA4 histone acetyltransferase complex which is involved in transcriptional activation of selected genes principally by acetylation of nucleosomal histone H4 and H2A. The NuA4 complex is also involved in DNA repair.</text>
</comment>
<evidence type="ECO:0000256" key="9">
    <source>
        <dbReference type="SAM" id="MobiDB-lite"/>
    </source>
</evidence>
<keyword evidence="4" id="KW-0156">Chromatin regulator</keyword>
<dbReference type="PROSITE" id="PS50090">
    <property type="entry name" value="MYB_LIKE"/>
    <property type="match status" value="1"/>
</dbReference>
<dbReference type="OrthoDB" id="5364245at2759"/>
<keyword evidence="6" id="KW-0539">Nucleus</keyword>
<evidence type="ECO:0000256" key="4">
    <source>
        <dbReference type="ARBA" id="ARBA00022853"/>
    </source>
</evidence>
<sequence length="1301" mass="144974">MDSVDGDSETQLAGTLVEERVAQLEEITQRRNVLLCEMYALMQRRDKLGLLPDPLEDPAETAEDLREFLDRFDLQKYPETGSVLLGLPEEDLKVQSPRFDEEENEEMPMTVDTPPVLVDIPSSMPPPASPSHDAAADSDAQAREQSVTLEYPPSEATREPASSPSPQRASEDVEMQENLDMKEVIGRPEDQIEEITSAVEETETKEPAATESAPDDAHSPSNLPSRSPSLVSQRPDVEEDRKSASLPSEAQKQEIQAEDQEVEDQEPTVRPQDIMPPPSPIRHLVSPPPRDPLPPITLNLPLRQPSSVTIMSALAPIHDTSDYTFDETKDSAISPPPNTTKANVHFHLNRHYSLPPLKTLPAEFQRKGKLAKQQRKRDKEKEKGENGLARGDGRGREARDDWTPMGINKWGAVMRANPLWRRMSRATKCLSTRDWGVAFEELRFIRTLERVEMAKDAGRWSYRQPKKQRGVGGLTKTHWDHLLDEMKWMRIDFREERKWKISLAFELSTAVLEWHEAGNKEERMRRGLIVDWHKPPVDNESLYDEDMDVAEDEVPGAESSQEQGNMMTVDYGSDDSDDDQEQDKQDVVDALEPTQLVEEALDTAETPTPYGERSQSSNGDLVPKEEDVEEINALRPDADAHNMDVDSQPQSQEQQQQQQQQKEEATGAPESQDSKVSGLKSTSNDPVLTGAVAQARADSTAPRPSAQVKSTSKSSQLAPLRGQIAYSDEHTLFLNLDEFHLRKPDAAPPRASPIEAPHPTDLSAIFPDLQVYGVLDVAPPSDGKKKTEKRDKDDPYKRAEDTTYSKLTPLGRFMREKPTLLGPLEPSKHWKDDHWEGIDDAPVIPDFEAQAKAPEDALCALFEGSRPLAMMTGDDDTVLPGAPRDPLKRVTDSHWTPQDDLLIKRLAEKYPRNWGLISDMFNASRGAISTERRYDWECKERYKSRWLGERGNGGREVPSASAITPATPARPQPQMTTRKRLASVTSQAAPTPAPPVEPRKRRRHVLMYDTIRKVMKKREAAQKASANPKKPPVVHDTHGQYNKMPKLSPAQLSKMKAEKEQQEALARRRNEEFARSQMNAQRLAAQSADDQAQPVATPAPNGAPRPPTVDIPQHQTVPQIRSQVNISQQQRMPTSASNNAAVAAAARMSPQQILQAQQFAQQRALAAAANANQPTAAGINAPHMSPPYASRAATSSPAVVPQTSPPRSSATPNPPRPASAQQHVPITQASPTMHQPAIARQNMANMAHYFPVTSAQLTPEQMEQALRLQQIMQQQQQQRQASMQQQQQQAGGQPGPQYPQS</sequence>